<dbReference type="InterPro" id="IPR036871">
    <property type="entry name" value="PX_dom_sf"/>
</dbReference>
<dbReference type="SUPFAM" id="SSF54277">
    <property type="entry name" value="CAD &amp; PB1 domains"/>
    <property type="match status" value="1"/>
</dbReference>
<organism evidence="5 6">
    <name type="scientific">Eptatretus burgeri</name>
    <name type="common">Inshore hagfish</name>
    <dbReference type="NCBI Taxonomy" id="7764"/>
    <lineage>
        <taxon>Eukaryota</taxon>
        <taxon>Metazoa</taxon>
        <taxon>Chordata</taxon>
        <taxon>Craniata</taxon>
        <taxon>Vertebrata</taxon>
        <taxon>Cyclostomata</taxon>
        <taxon>Myxini</taxon>
        <taxon>Myxiniformes</taxon>
        <taxon>Myxinidae</taxon>
        <taxon>Eptatretinae</taxon>
        <taxon>Eptatretus</taxon>
    </lineage>
</organism>
<evidence type="ECO:0000256" key="1">
    <source>
        <dbReference type="ARBA" id="ARBA00022443"/>
    </source>
</evidence>
<dbReference type="Pfam" id="PF00787">
    <property type="entry name" value="PX"/>
    <property type="match status" value="1"/>
</dbReference>
<dbReference type="SUPFAM" id="SSF50044">
    <property type="entry name" value="SH3-domain"/>
    <property type="match status" value="1"/>
</dbReference>
<evidence type="ECO:0000259" key="4">
    <source>
        <dbReference type="PROSITE" id="PS50195"/>
    </source>
</evidence>
<name>A0A8C4R4U7_EPTBU</name>
<dbReference type="PANTHER" id="PTHR15706">
    <property type="entry name" value="SH3 MULTIPLE DOMAIN"/>
    <property type="match status" value="1"/>
</dbReference>
<evidence type="ECO:0000313" key="5">
    <source>
        <dbReference type="Ensembl" id="ENSEBUP00000024203.1"/>
    </source>
</evidence>
<feature type="domain" description="SH3" evidence="3">
    <location>
        <begin position="132"/>
        <end position="191"/>
    </location>
</feature>
<reference evidence="5" key="1">
    <citation type="submission" date="2025-05" db="UniProtKB">
        <authorList>
            <consortium name="Ensembl"/>
        </authorList>
    </citation>
    <scope>IDENTIFICATION</scope>
</reference>
<dbReference type="Pfam" id="PF14604">
    <property type="entry name" value="SH3_9"/>
    <property type="match status" value="1"/>
</dbReference>
<dbReference type="PROSITE" id="PS50195">
    <property type="entry name" value="PX"/>
    <property type="match status" value="1"/>
</dbReference>
<dbReference type="InterPro" id="IPR001683">
    <property type="entry name" value="PX_dom"/>
</dbReference>
<dbReference type="PRINTS" id="PR00497">
    <property type="entry name" value="P40PHOX"/>
</dbReference>
<dbReference type="AlphaFoldDB" id="A0A8C4R4U7"/>
<dbReference type="PROSITE" id="PS50002">
    <property type="entry name" value="SH3"/>
    <property type="match status" value="1"/>
</dbReference>
<feature type="domain" description="PX" evidence="4">
    <location>
        <begin position="1"/>
        <end position="102"/>
    </location>
</feature>
<dbReference type="GO" id="GO:0006909">
    <property type="term" value="P:phagocytosis"/>
    <property type="evidence" value="ECO:0007669"/>
    <property type="project" value="InterPro"/>
</dbReference>
<dbReference type="Ensembl" id="ENSEBUT00000024780.1">
    <property type="protein sequence ID" value="ENSEBUP00000024203.1"/>
    <property type="gene ID" value="ENSEBUG00000014912.1"/>
</dbReference>
<evidence type="ECO:0000313" key="6">
    <source>
        <dbReference type="Proteomes" id="UP000694388"/>
    </source>
</evidence>
<dbReference type="InterPro" id="IPR000919">
    <property type="entry name" value="p40phox"/>
</dbReference>
<dbReference type="SUPFAM" id="SSF64268">
    <property type="entry name" value="PX domain"/>
    <property type="match status" value="1"/>
</dbReference>
<dbReference type="GO" id="GO:0045730">
    <property type="term" value="P:respiratory burst"/>
    <property type="evidence" value="ECO:0007669"/>
    <property type="project" value="InterPro"/>
</dbReference>
<dbReference type="GO" id="GO:0005737">
    <property type="term" value="C:cytoplasm"/>
    <property type="evidence" value="ECO:0007669"/>
    <property type="project" value="TreeGrafter"/>
</dbReference>
<protein>
    <submittedName>
        <fullName evidence="5">Neutrophil cytosolic factor 4</fullName>
    </submittedName>
</protein>
<dbReference type="InterPro" id="IPR036028">
    <property type="entry name" value="SH3-like_dom_sf"/>
</dbReference>
<accession>A0A8C4R4U7</accession>
<dbReference type="Ensembl" id="ENSEBUT00000024821.1">
    <property type="protein sequence ID" value="ENSEBUP00000024245.1"/>
    <property type="gene ID" value="ENSEBUG00000014912.1"/>
</dbReference>
<proteinExistence type="predicted"/>
<evidence type="ECO:0000259" key="3">
    <source>
        <dbReference type="PROSITE" id="PS50002"/>
    </source>
</evidence>
<dbReference type="GO" id="GO:0035091">
    <property type="term" value="F:phosphatidylinositol binding"/>
    <property type="evidence" value="ECO:0007669"/>
    <property type="project" value="InterPro"/>
</dbReference>
<dbReference type="Gene3D" id="2.30.30.40">
    <property type="entry name" value="SH3 Domains"/>
    <property type="match status" value="1"/>
</dbReference>
<dbReference type="GO" id="GO:0016176">
    <property type="term" value="F:superoxide-generating NADPH oxidase activator activity"/>
    <property type="evidence" value="ECO:0007669"/>
    <property type="project" value="InterPro"/>
</dbReference>
<keyword evidence="6" id="KW-1185">Reference proteome</keyword>
<dbReference type="PANTHER" id="PTHR15706:SF20">
    <property type="entry name" value="NEUTROPHIL CYTOSOL FACTOR 4"/>
    <property type="match status" value="1"/>
</dbReference>
<dbReference type="GeneTree" id="ENSGT00510000048561"/>
<dbReference type="InterPro" id="IPR051228">
    <property type="entry name" value="NADPH_Oxidase/PX-Domain"/>
</dbReference>
<keyword evidence="1 2" id="KW-0728">SH3 domain</keyword>
<dbReference type="Gene3D" id="3.10.20.90">
    <property type="entry name" value="Phosphatidylinositol 3-kinase Catalytic Subunit, Chain A, domain 1"/>
    <property type="match status" value="1"/>
</dbReference>
<sequence length="319" mass="37131">MFTIEMTTKGGDHYFIYRRYSEFYELNKTLKEKYFSDDQKDEKEINFLSTLPGKVYIGHKERVAERRIPQITKYIQELLSMPVWMLMDGNVRLFFHQTQADQERIPKRLRRRRPPTRNLKLSRTLRRQVPQIVGPRAKAMFDFLASDEKELSIRVGDVISLLQRINNDWFEGSLKNRTGIFPASYVEIVQNLPATDDDGDGEMTGVAQEESKRLLRCFFHEEGQSYIRDIFIEEDLANQPTYLAILQVVRKEMGEDDLILNYVDNEGDMVRIMDDADLLILLMESTGLSVSCGAMSFVPWQLHLTQPNDVSPYNALPSN</sequence>
<dbReference type="GO" id="GO:0043020">
    <property type="term" value="C:NADPH oxidase complex"/>
    <property type="evidence" value="ECO:0007669"/>
    <property type="project" value="InterPro"/>
</dbReference>
<dbReference type="GO" id="GO:0042554">
    <property type="term" value="P:superoxide anion generation"/>
    <property type="evidence" value="ECO:0007669"/>
    <property type="project" value="TreeGrafter"/>
</dbReference>
<dbReference type="SMART" id="SM00326">
    <property type="entry name" value="SH3"/>
    <property type="match status" value="1"/>
</dbReference>
<dbReference type="SMART" id="SM00312">
    <property type="entry name" value="PX"/>
    <property type="match status" value="1"/>
</dbReference>
<dbReference type="PRINTS" id="PR00452">
    <property type="entry name" value="SH3DOMAIN"/>
</dbReference>
<dbReference type="InterPro" id="IPR001452">
    <property type="entry name" value="SH3_domain"/>
</dbReference>
<dbReference type="Proteomes" id="UP000694388">
    <property type="component" value="Unplaced"/>
</dbReference>
<evidence type="ECO:0000256" key="2">
    <source>
        <dbReference type="PROSITE-ProRule" id="PRU00192"/>
    </source>
</evidence>
<dbReference type="Gene3D" id="3.30.1520.10">
    <property type="entry name" value="Phox-like domain"/>
    <property type="match status" value="1"/>
</dbReference>